<dbReference type="EMBL" id="CP019070">
    <property type="protein sequence ID" value="APW66244.1"/>
    <property type="molecule type" value="Genomic_DNA"/>
</dbReference>
<keyword evidence="7" id="KW-1185">Reference proteome</keyword>
<dbReference type="PRINTS" id="PR01021">
    <property type="entry name" value="OMPADOMAIN"/>
</dbReference>
<dbReference type="Gene3D" id="3.30.1330.60">
    <property type="entry name" value="OmpA-like domain"/>
    <property type="match status" value="1"/>
</dbReference>
<dbReference type="InterPro" id="IPR036737">
    <property type="entry name" value="OmpA-like_sf"/>
</dbReference>
<dbReference type="SUPFAM" id="SSF103088">
    <property type="entry name" value="OmpA-like"/>
    <property type="match status" value="1"/>
</dbReference>
<dbReference type="Pfam" id="PF00691">
    <property type="entry name" value="OmpA"/>
    <property type="match status" value="1"/>
</dbReference>
<dbReference type="OrthoDB" id="9809164at2"/>
<dbReference type="PROSITE" id="PS51257">
    <property type="entry name" value="PROKAR_LIPOPROTEIN"/>
    <property type="match status" value="1"/>
</dbReference>
<accession>A0A1P8KNS0</accession>
<dbReference type="KEGG" id="alp:LPB137_10495"/>
<keyword evidence="3" id="KW-0998">Cell outer membrane</keyword>
<comment type="subcellular location">
    <subcellularLocation>
        <location evidence="1">Cell outer membrane</location>
    </subcellularLocation>
</comment>
<evidence type="ECO:0000313" key="7">
    <source>
        <dbReference type="Proteomes" id="UP000186074"/>
    </source>
</evidence>
<dbReference type="GO" id="GO:0009279">
    <property type="term" value="C:cell outer membrane"/>
    <property type="evidence" value="ECO:0007669"/>
    <property type="project" value="UniProtKB-SubCell"/>
</dbReference>
<dbReference type="CDD" id="cd07185">
    <property type="entry name" value="OmpA_C-like"/>
    <property type="match status" value="1"/>
</dbReference>
<evidence type="ECO:0000256" key="2">
    <source>
        <dbReference type="ARBA" id="ARBA00023136"/>
    </source>
</evidence>
<sequence length="188" mass="20471">MKKISIYSFLVASVLFTTGCSEKNVDMTVDNTPKQVVDNSESALNTIPDTTINEITDGSFSMAGEADNGVYYIINGKKVLIENVYFGFNKYDLTSSMKDVVMSNANKLSAVNPTSTIKVTGNTDEWGTDEYNYALGLKRAKVVKDVLVNNGVAANVSLVTLGESNPTCTSKTTACWQKNRRVEHALSK</sequence>
<evidence type="ECO:0000313" key="6">
    <source>
        <dbReference type="EMBL" id="APW66244.1"/>
    </source>
</evidence>
<dbReference type="PANTHER" id="PTHR30329">
    <property type="entry name" value="STATOR ELEMENT OF FLAGELLAR MOTOR COMPLEX"/>
    <property type="match status" value="1"/>
</dbReference>
<dbReference type="InterPro" id="IPR006664">
    <property type="entry name" value="OMP_bac"/>
</dbReference>
<dbReference type="Proteomes" id="UP000186074">
    <property type="component" value="Chromosome"/>
</dbReference>
<name>A0A1P8KNS0_9BACT</name>
<dbReference type="PROSITE" id="PS51123">
    <property type="entry name" value="OMPA_2"/>
    <property type="match status" value="1"/>
</dbReference>
<reference evidence="6 7" key="1">
    <citation type="submission" date="2017-01" db="EMBL/GenBank/DDBJ databases">
        <title>Genome sequencing of Arcobacter sp. LPB0137.</title>
        <authorList>
            <person name="Lee G.-W."/>
            <person name="Yi H."/>
        </authorList>
    </citation>
    <scope>NUCLEOTIDE SEQUENCE [LARGE SCALE GENOMIC DNA]</scope>
    <source>
        <strain evidence="6 7">LPB0137</strain>
    </source>
</reference>
<evidence type="ECO:0000256" key="4">
    <source>
        <dbReference type="PROSITE-ProRule" id="PRU00473"/>
    </source>
</evidence>
<evidence type="ECO:0000256" key="3">
    <source>
        <dbReference type="ARBA" id="ARBA00023237"/>
    </source>
</evidence>
<evidence type="ECO:0000256" key="1">
    <source>
        <dbReference type="ARBA" id="ARBA00004442"/>
    </source>
</evidence>
<evidence type="ECO:0000259" key="5">
    <source>
        <dbReference type="PROSITE" id="PS51123"/>
    </source>
</evidence>
<dbReference type="InterPro" id="IPR006665">
    <property type="entry name" value="OmpA-like"/>
</dbReference>
<feature type="domain" description="OmpA-like" evidence="5">
    <location>
        <begin position="75"/>
        <end position="188"/>
    </location>
</feature>
<dbReference type="RefSeq" id="WP_076087784.1">
    <property type="nucleotide sequence ID" value="NZ_CP019070.1"/>
</dbReference>
<dbReference type="STRING" id="1850254.LPB137_10495"/>
<dbReference type="AlphaFoldDB" id="A0A1P8KNS0"/>
<keyword evidence="2 4" id="KW-0472">Membrane</keyword>
<dbReference type="PANTHER" id="PTHR30329:SF21">
    <property type="entry name" value="LIPOPROTEIN YIAD-RELATED"/>
    <property type="match status" value="1"/>
</dbReference>
<protein>
    <recommendedName>
        <fullName evidence="5">OmpA-like domain-containing protein</fullName>
    </recommendedName>
</protein>
<gene>
    <name evidence="6" type="ORF">LPB137_10495</name>
</gene>
<proteinExistence type="predicted"/>
<organism evidence="6 7">
    <name type="scientific">Poseidonibacter parvus</name>
    <dbReference type="NCBI Taxonomy" id="1850254"/>
    <lineage>
        <taxon>Bacteria</taxon>
        <taxon>Pseudomonadati</taxon>
        <taxon>Campylobacterota</taxon>
        <taxon>Epsilonproteobacteria</taxon>
        <taxon>Campylobacterales</taxon>
        <taxon>Arcobacteraceae</taxon>
        <taxon>Poseidonibacter</taxon>
    </lineage>
</organism>
<dbReference type="InterPro" id="IPR050330">
    <property type="entry name" value="Bact_OuterMem_StrucFunc"/>
</dbReference>